<organism evidence="3 4">
    <name type="scientific">Natronospirillum operosum</name>
    <dbReference type="NCBI Taxonomy" id="2759953"/>
    <lineage>
        <taxon>Bacteria</taxon>
        <taxon>Pseudomonadati</taxon>
        <taxon>Pseudomonadota</taxon>
        <taxon>Gammaproteobacteria</taxon>
        <taxon>Oceanospirillales</taxon>
        <taxon>Natronospirillaceae</taxon>
        <taxon>Natronospirillum</taxon>
    </lineage>
</organism>
<sequence>MTRNKPNDLSDLPRMVPDRDEIARRRSGGNGGNSGGQPPPPGAQGPGHQGGPSLWPLYTLFLLLAGGTGYLGYEYWQARAQLQAAEVARAEASDRISELENQLSATDESLTLNESAIQSNFNNISAEIRRLWDVADGRNREWIRENQSALAELTDLPEQVAALGERLNRQESQLAEVFDDLEDEIASRQALSSNLQDALEQLTGLYTSVAELQGREDEITARLDIVSIRVEGAMEQTTAISQELNRLDEDLDAVTTQLQQEADARASLSDSVSQLRSRLNLLEEGGISDEFGDLIERVEAIDIARTDTIQRLSNLQSQIADLRQRMESMNDN</sequence>
<evidence type="ECO:0000256" key="2">
    <source>
        <dbReference type="SAM" id="MobiDB-lite"/>
    </source>
</evidence>
<keyword evidence="4" id="KW-1185">Reference proteome</keyword>
<protein>
    <submittedName>
        <fullName evidence="3">Uncharacterized protein</fullName>
    </submittedName>
</protein>
<evidence type="ECO:0000313" key="4">
    <source>
        <dbReference type="Proteomes" id="UP000297475"/>
    </source>
</evidence>
<dbReference type="RefSeq" id="WP_135484914.1">
    <property type="nucleotide sequence ID" value="NZ_SRMF01000015.1"/>
</dbReference>
<proteinExistence type="predicted"/>
<dbReference type="Gene3D" id="1.20.5.340">
    <property type="match status" value="1"/>
</dbReference>
<dbReference type="Proteomes" id="UP000297475">
    <property type="component" value="Unassembled WGS sequence"/>
</dbReference>
<feature type="region of interest" description="Disordered" evidence="2">
    <location>
        <begin position="1"/>
        <end position="50"/>
    </location>
</feature>
<name>A0A4Z0W8C7_9GAMM</name>
<gene>
    <name evidence="3" type="ORF">E4656_19030</name>
</gene>
<feature type="coiled-coil region" evidence="1">
    <location>
        <begin position="82"/>
        <end position="109"/>
    </location>
</feature>
<feature type="coiled-coil region" evidence="1">
    <location>
        <begin position="305"/>
        <end position="332"/>
    </location>
</feature>
<evidence type="ECO:0000256" key="1">
    <source>
        <dbReference type="SAM" id="Coils"/>
    </source>
</evidence>
<keyword evidence="1" id="KW-0175">Coiled coil</keyword>
<dbReference type="AlphaFoldDB" id="A0A4Z0W8C7"/>
<accession>A0A4Z0W8C7</accession>
<feature type="coiled-coil region" evidence="1">
    <location>
        <begin position="164"/>
        <end position="201"/>
    </location>
</feature>
<reference evidence="3 4" key="1">
    <citation type="submission" date="2019-04" db="EMBL/GenBank/DDBJ databases">
        <title>Natronospirillum operosus gen. nov., sp. nov., a haloalkaliphilic satellite isolated from decaying biomass of laboratory culture of cyanobacterium Geitlerinema sp. and proposal of Natronospirillaceae fam. nov. and Saccharospirillaceae fam. nov.</title>
        <authorList>
            <person name="Kevbrin V."/>
            <person name="Boltyanskaya Y."/>
            <person name="Koziaeva V."/>
            <person name="Grouzdev D.S."/>
            <person name="Park M."/>
            <person name="Cho J."/>
        </authorList>
    </citation>
    <scope>NUCLEOTIDE SEQUENCE [LARGE SCALE GENOMIC DNA]</scope>
    <source>
        <strain evidence="3 4">G-116</strain>
    </source>
</reference>
<dbReference type="OrthoDB" id="5700790at2"/>
<comment type="caution">
    <text evidence="3">The sequence shown here is derived from an EMBL/GenBank/DDBJ whole genome shotgun (WGS) entry which is preliminary data.</text>
</comment>
<dbReference type="EMBL" id="SRMF01000015">
    <property type="protein sequence ID" value="TGG90221.1"/>
    <property type="molecule type" value="Genomic_DNA"/>
</dbReference>
<evidence type="ECO:0000313" key="3">
    <source>
        <dbReference type="EMBL" id="TGG90221.1"/>
    </source>
</evidence>